<keyword evidence="14" id="KW-1185">Reference proteome</keyword>
<dbReference type="GO" id="GO:0010506">
    <property type="term" value="P:regulation of autophagy"/>
    <property type="evidence" value="ECO:0007669"/>
    <property type="project" value="InterPro"/>
</dbReference>
<evidence type="ECO:0000256" key="10">
    <source>
        <dbReference type="ARBA" id="ARBA00022840"/>
    </source>
</evidence>
<keyword evidence="8" id="KW-0833">Ubl conjugation pathway</keyword>
<dbReference type="AlphaFoldDB" id="A0AAD9JTB3"/>
<keyword evidence="3" id="KW-0479">Metal-binding</keyword>
<sequence length="604" mass="66943">MELGSYIVDLGEKLGQGSFGIVYRGRVAKSGDPVAVKQLEIRTDDHGTRALDEIKKYERLPAHPNLVKLLDFHYKNNAFWLVLEHCNGGNLDEFAYMRNPDSATQFKVMLQCARGIAHMHREEHHMVHRDVKPANIMISCEGGEAVLKLTDFGLAKDDHLSSTIQMRTNVGSPSFMAPEIYELQPYTDAVDVFALGLVCLGLLLHKETDQFIMPCSESMPGLIPIAVQMITAMAAGGKQPVIITEKESDNTILKAIKCLINKLIVKDAHKRPSAQDVVDALKSIVDEEAIPVPETLKATVIPIADVGKDEHSSDGAHAGAGTTRPLLDREESILEQVLKDKVMEKAKTEHGVDREDLLQQLLAGIPLISLICLAMRSQSGKDEGHKDDGDEFKVGERVRIETDEKTAKELQEGHGGWADGMTKYLGQVGVIQSQILHVFKVEFDDLQTDDIVVIRKDEAKVKMLQKGHGGWNEDMAKSLGVKAIVHRIDSDGDVYVECINQDTWTFHPDALELIDTSNDAIRKGSLVMVLDDYEAVRELQDEYHGSWNEAMRKVLGKAGTVKELLSTDCVKVEFSDRTWAMNTKALKPVATEGEMIAAVLRKIL</sequence>
<gene>
    <name evidence="13" type="ORF">NP493_1814g00029</name>
</gene>
<keyword evidence="10 11" id="KW-0067">ATP-binding</keyword>
<evidence type="ECO:0000259" key="12">
    <source>
        <dbReference type="PROSITE" id="PS50011"/>
    </source>
</evidence>
<keyword evidence="9" id="KW-0862">Zinc</keyword>
<accession>A0AAD9JTB3</accession>
<dbReference type="InterPro" id="IPR008271">
    <property type="entry name" value="Ser/Thr_kinase_AS"/>
</dbReference>
<dbReference type="GO" id="GO:0016020">
    <property type="term" value="C:membrane"/>
    <property type="evidence" value="ECO:0007669"/>
    <property type="project" value="TreeGrafter"/>
</dbReference>
<evidence type="ECO:0000256" key="1">
    <source>
        <dbReference type="ARBA" id="ARBA00004906"/>
    </source>
</evidence>
<evidence type="ECO:0000313" key="13">
    <source>
        <dbReference type="EMBL" id="KAK2158203.1"/>
    </source>
</evidence>
<dbReference type="GO" id="GO:0005524">
    <property type="term" value="F:ATP binding"/>
    <property type="evidence" value="ECO:0007669"/>
    <property type="project" value="UniProtKB-UniRule"/>
</dbReference>
<comment type="caution">
    <text evidence="13">The sequence shown here is derived from an EMBL/GenBank/DDBJ whole genome shotgun (WGS) entry which is preliminary data.</text>
</comment>
<dbReference type="InterPro" id="IPR017441">
    <property type="entry name" value="Protein_kinase_ATP_BS"/>
</dbReference>
<dbReference type="GO" id="GO:0005776">
    <property type="term" value="C:autophagosome"/>
    <property type="evidence" value="ECO:0007669"/>
    <property type="project" value="TreeGrafter"/>
</dbReference>
<dbReference type="GO" id="GO:0005829">
    <property type="term" value="C:cytosol"/>
    <property type="evidence" value="ECO:0007669"/>
    <property type="project" value="TreeGrafter"/>
</dbReference>
<feature type="domain" description="Protein kinase" evidence="12">
    <location>
        <begin position="8"/>
        <end position="285"/>
    </location>
</feature>
<dbReference type="InterPro" id="IPR000719">
    <property type="entry name" value="Prot_kinase_dom"/>
</dbReference>
<evidence type="ECO:0000256" key="6">
    <source>
        <dbReference type="ARBA" id="ARBA00022771"/>
    </source>
</evidence>
<dbReference type="PROSITE" id="PS00108">
    <property type="entry name" value="PROTEIN_KINASE_ST"/>
    <property type="match status" value="1"/>
</dbReference>
<evidence type="ECO:0000256" key="3">
    <source>
        <dbReference type="ARBA" id="ARBA00022723"/>
    </source>
</evidence>
<keyword evidence="2" id="KW-0808">Transferase</keyword>
<evidence type="ECO:0000256" key="7">
    <source>
        <dbReference type="ARBA" id="ARBA00022777"/>
    </source>
</evidence>
<dbReference type="PANTHER" id="PTHR24348">
    <property type="entry name" value="SERINE/THREONINE-PROTEIN KINASE UNC-51-RELATED"/>
    <property type="match status" value="1"/>
</dbReference>
<name>A0AAD9JTB3_RIDPI</name>
<dbReference type="PROSITE" id="PS50011">
    <property type="entry name" value="PROTEIN_KINASE_DOM"/>
    <property type="match status" value="1"/>
</dbReference>
<dbReference type="PROSITE" id="PS00107">
    <property type="entry name" value="PROTEIN_KINASE_ATP"/>
    <property type="match status" value="1"/>
</dbReference>
<dbReference type="Gene3D" id="1.10.510.10">
    <property type="entry name" value="Transferase(Phosphotransferase) domain 1"/>
    <property type="match status" value="1"/>
</dbReference>
<dbReference type="GO" id="GO:0004674">
    <property type="term" value="F:protein serine/threonine kinase activity"/>
    <property type="evidence" value="ECO:0007669"/>
    <property type="project" value="InterPro"/>
</dbReference>
<dbReference type="GO" id="GO:0008270">
    <property type="term" value="F:zinc ion binding"/>
    <property type="evidence" value="ECO:0007669"/>
    <property type="project" value="UniProtKB-KW"/>
</dbReference>
<evidence type="ECO:0000256" key="8">
    <source>
        <dbReference type="ARBA" id="ARBA00022786"/>
    </source>
</evidence>
<evidence type="ECO:0000256" key="2">
    <source>
        <dbReference type="ARBA" id="ARBA00022679"/>
    </source>
</evidence>
<dbReference type="Pfam" id="PF00069">
    <property type="entry name" value="Pkinase"/>
    <property type="match status" value="1"/>
</dbReference>
<comment type="pathway">
    <text evidence="1">Protein modification; protein ubiquitination.</text>
</comment>
<keyword evidence="6" id="KW-0863">Zinc-finger</keyword>
<dbReference type="CDD" id="cd14014">
    <property type="entry name" value="STKc_PknB_like"/>
    <property type="match status" value="1"/>
</dbReference>
<evidence type="ECO:0000256" key="5">
    <source>
        <dbReference type="ARBA" id="ARBA00022741"/>
    </source>
</evidence>
<organism evidence="13 14">
    <name type="scientific">Ridgeia piscesae</name>
    <name type="common">Tubeworm</name>
    <dbReference type="NCBI Taxonomy" id="27915"/>
    <lineage>
        <taxon>Eukaryota</taxon>
        <taxon>Metazoa</taxon>
        <taxon>Spiralia</taxon>
        <taxon>Lophotrochozoa</taxon>
        <taxon>Annelida</taxon>
        <taxon>Polychaeta</taxon>
        <taxon>Sedentaria</taxon>
        <taxon>Canalipalpata</taxon>
        <taxon>Sabellida</taxon>
        <taxon>Siboglinidae</taxon>
        <taxon>Ridgeia</taxon>
    </lineage>
</organism>
<keyword evidence="5 11" id="KW-0547">Nucleotide-binding</keyword>
<dbReference type="InterPro" id="IPR040847">
    <property type="entry name" value="SH3_15"/>
</dbReference>
<dbReference type="GO" id="GO:0000045">
    <property type="term" value="P:autophagosome assembly"/>
    <property type="evidence" value="ECO:0007669"/>
    <property type="project" value="TreeGrafter"/>
</dbReference>
<dbReference type="Proteomes" id="UP001209878">
    <property type="component" value="Unassembled WGS sequence"/>
</dbReference>
<dbReference type="Gene3D" id="3.30.200.20">
    <property type="entry name" value="Phosphorylase Kinase, domain 1"/>
    <property type="match status" value="1"/>
</dbReference>
<evidence type="ECO:0000256" key="11">
    <source>
        <dbReference type="PROSITE-ProRule" id="PRU10141"/>
    </source>
</evidence>
<evidence type="ECO:0000256" key="9">
    <source>
        <dbReference type="ARBA" id="ARBA00022833"/>
    </source>
</evidence>
<protein>
    <recommendedName>
        <fullName evidence="12">Protein kinase domain-containing protein</fullName>
    </recommendedName>
</protein>
<feature type="binding site" evidence="11">
    <location>
        <position position="37"/>
    </location>
    <ligand>
        <name>ATP</name>
        <dbReference type="ChEBI" id="CHEBI:30616"/>
    </ligand>
</feature>
<dbReference type="SUPFAM" id="SSF56112">
    <property type="entry name" value="Protein kinase-like (PK-like)"/>
    <property type="match status" value="1"/>
</dbReference>
<keyword evidence="7" id="KW-0418">Kinase</keyword>
<reference evidence="13" key="1">
    <citation type="journal article" date="2023" name="Mol. Biol. Evol.">
        <title>Third-Generation Sequencing Reveals the Adaptive Role of the Epigenome in Three Deep-Sea Polychaetes.</title>
        <authorList>
            <person name="Perez M."/>
            <person name="Aroh O."/>
            <person name="Sun Y."/>
            <person name="Lan Y."/>
            <person name="Juniper S.K."/>
            <person name="Young C.R."/>
            <person name="Angers B."/>
            <person name="Qian P.Y."/>
        </authorList>
    </citation>
    <scope>NUCLEOTIDE SEQUENCE</scope>
    <source>
        <strain evidence="13">R07B-5</strain>
    </source>
</reference>
<keyword evidence="4" id="KW-0677">Repeat</keyword>
<dbReference type="InterPro" id="IPR045269">
    <property type="entry name" value="Atg1-like"/>
</dbReference>
<dbReference type="GO" id="GO:0000407">
    <property type="term" value="C:phagophore assembly site"/>
    <property type="evidence" value="ECO:0007669"/>
    <property type="project" value="TreeGrafter"/>
</dbReference>
<evidence type="ECO:0000256" key="4">
    <source>
        <dbReference type="ARBA" id="ARBA00022737"/>
    </source>
</evidence>
<dbReference type="SMART" id="SM00220">
    <property type="entry name" value="S_TKc"/>
    <property type="match status" value="1"/>
</dbReference>
<proteinExistence type="predicted"/>
<dbReference type="Pfam" id="PF18346">
    <property type="entry name" value="SH3_15"/>
    <property type="match status" value="3"/>
</dbReference>
<dbReference type="EMBL" id="JAODUO010001813">
    <property type="protein sequence ID" value="KAK2158203.1"/>
    <property type="molecule type" value="Genomic_DNA"/>
</dbReference>
<dbReference type="PANTHER" id="PTHR24348:SF22">
    <property type="entry name" value="NON-SPECIFIC SERINE_THREONINE PROTEIN KINASE"/>
    <property type="match status" value="1"/>
</dbReference>
<evidence type="ECO:0000313" key="14">
    <source>
        <dbReference type="Proteomes" id="UP001209878"/>
    </source>
</evidence>
<dbReference type="InterPro" id="IPR011009">
    <property type="entry name" value="Kinase-like_dom_sf"/>
</dbReference>